<evidence type="ECO:0000313" key="2">
    <source>
        <dbReference type="EMBL" id="MCC2136570.1"/>
    </source>
</evidence>
<organism evidence="2 3">
    <name type="scientific">Hominenteromicrobium mulieris</name>
    <dbReference type="NCBI Taxonomy" id="2885357"/>
    <lineage>
        <taxon>Bacteria</taxon>
        <taxon>Bacillati</taxon>
        <taxon>Bacillota</taxon>
        <taxon>Clostridia</taxon>
        <taxon>Eubacteriales</taxon>
        <taxon>Oscillospiraceae</taxon>
        <taxon>Hominenteromicrobium</taxon>
    </lineage>
</organism>
<dbReference type="Proteomes" id="UP001199424">
    <property type="component" value="Unassembled WGS sequence"/>
</dbReference>
<name>A0AAE3AKN8_9FIRM</name>
<sequence length="231" mass="26316">MQKVVGFFSKPENLFVLTLLIGLFTGTYKVVSKASNHNNSLYQRVSSPICFYLRLFGYVYTLPWIGSLLISGGNYEEWLQASKNTEPYRFFIIGLVMIFGSYAMYIPVLLERIARGIMNKVSIKNDLELINSKFGTSYTASDYMYGKGHIKQIVTYISIGEESIAELISNPKLSDAKRTVILDLLSRGLTVDQIKPYIQSDDPYTAEQLQFELYKLFFTQIGIVNSRNITK</sequence>
<dbReference type="EMBL" id="JAJEQC010000005">
    <property type="protein sequence ID" value="MCC2136570.1"/>
    <property type="molecule type" value="Genomic_DNA"/>
</dbReference>
<feature type="transmembrane region" description="Helical" evidence="1">
    <location>
        <begin position="90"/>
        <end position="110"/>
    </location>
</feature>
<keyword evidence="1" id="KW-0812">Transmembrane</keyword>
<dbReference type="AlphaFoldDB" id="A0AAE3AKN8"/>
<accession>A0AAE3AKN8</accession>
<dbReference type="RefSeq" id="WP_308449032.1">
    <property type="nucleotide sequence ID" value="NZ_JAJEQC010000005.1"/>
</dbReference>
<feature type="transmembrane region" description="Helical" evidence="1">
    <location>
        <begin position="14"/>
        <end position="31"/>
    </location>
</feature>
<evidence type="ECO:0000256" key="1">
    <source>
        <dbReference type="SAM" id="Phobius"/>
    </source>
</evidence>
<keyword evidence="3" id="KW-1185">Reference proteome</keyword>
<reference evidence="2" key="1">
    <citation type="submission" date="2021-10" db="EMBL/GenBank/DDBJ databases">
        <title>Anaerobic single-cell dispensing facilitates the cultivation of human gut bacteria.</title>
        <authorList>
            <person name="Afrizal A."/>
        </authorList>
    </citation>
    <scope>NUCLEOTIDE SEQUENCE</scope>
    <source>
        <strain evidence="2">CLA-AA-H250</strain>
    </source>
</reference>
<comment type="caution">
    <text evidence="2">The sequence shown here is derived from an EMBL/GenBank/DDBJ whole genome shotgun (WGS) entry which is preliminary data.</text>
</comment>
<feature type="transmembrane region" description="Helical" evidence="1">
    <location>
        <begin position="51"/>
        <end position="70"/>
    </location>
</feature>
<gene>
    <name evidence="2" type="ORF">LKD31_06025</name>
</gene>
<protein>
    <submittedName>
        <fullName evidence="2">Uncharacterized protein</fullName>
    </submittedName>
</protein>
<keyword evidence="1" id="KW-1133">Transmembrane helix</keyword>
<keyword evidence="1" id="KW-0472">Membrane</keyword>
<proteinExistence type="predicted"/>
<evidence type="ECO:0000313" key="3">
    <source>
        <dbReference type="Proteomes" id="UP001199424"/>
    </source>
</evidence>